<sequence length="313" mass="34044">MATDSPSPTASGKHSDPTFRSYNSEQAKVYASQRLSYPELLYSAVLSHHSSTGGQLGLLLDVGCGPGNATRDMARSFEHALGVDPGEAMITAAREQGGVTATGSEIRYVVGAAEELVAVQDGEVDLLISAMAAHWFDMDKFWAEAARVLKPGGTVAVWTCSSGYCHPSTPHADKVMHVLLELEREILAPYELLPNRLSRDMYDHLPLPWTIGHPVEAFPQDEFVRREWDRDGVLSNGKTFFGGVRMTSVDVFLKMLGTASMVTRWREAHAELVGTDEDVVTAFGARLREALGPGVEAVDLGAGTVILMFKKKH</sequence>
<dbReference type="Gene3D" id="3.40.50.150">
    <property type="entry name" value="Vaccinia Virus protein VP39"/>
    <property type="match status" value="1"/>
</dbReference>
<protein>
    <recommendedName>
        <fullName evidence="2">Methyltransferase type 11 domain-containing protein</fullName>
    </recommendedName>
</protein>
<dbReference type="InterPro" id="IPR029063">
    <property type="entry name" value="SAM-dependent_MTases_sf"/>
</dbReference>
<dbReference type="AlphaFoldDB" id="A0A0C3H7H8"/>
<dbReference type="InterPro" id="IPR013216">
    <property type="entry name" value="Methyltransf_11"/>
</dbReference>
<proteinExistence type="predicted"/>
<dbReference type="Proteomes" id="UP000054321">
    <property type="component" value="Unassembled WGS sequence"/>
</dbReference>
<evidence type="ECO:0000313" key="4">
    <source>
        <dbReference type="Proteomes" id="UP000054321"/>
    </source>
</evidence>
<evidence type="ECO:0000259" key="2">
    <source>
        <dbReference type="Pfam" id="PF08241"/>
    </source>
</evidence>
<evidence type="ECO:0000313" key="3">
    <source>
        <dbReference type="EMBL" id="KIN04116.1"/>
    </source>
</evidence>
<feature type="region of interest" description="Disordered" evidence="1">
    <location>
        <begin position="1"/>
        <end position="20"/>
    </location>
</feature>
<organism evidence="3 4">
    <name type="scientific">Oidiodendron maius (strain Zn)</name>
    <dbReference type="NCBI Taxonomy" id="913774"/>
    <lineage>
        <taxon>Eukaryota</taxon>
        <taxon>Fungi</taxon>
        <taxon>Dikarya</taxon>
        <taxon>Ascomycota</taxon>
        <taxon>Pezizomycotina</taxon>
        <taxon>Leotiomycetes</taxon>
        <taxon>Leotiomycetes incertae sedis</taxon>
        <taxon>Myxotrichaceae</taxon>
        <taxon>Oidiodendron</taxon>
    </lineage>
</organism>
<reference evidence="3 4" key="1">
    <citation type="submission" date="2014-04" db="EMBL/GenBank/DDBJ databases">
        <authorList>
            <consortium name="DOE Joint Genome Institute"/>
            <person name="Kuo A."/>
            <person name="Martino E."/>
            <person name="Perotto S."/>
            <person name="Kohler A."/>
            <person name="Nagy L.G."/>
            <person name="Floudas D."/>
            <person name="Copeland A."/>
            <person name="Barry K.W."/>
            <person name="Cichocki N."/>
            <person name="Veneault-Fourrey C."/>
            <person name="LaButti K."/>
            <person name="Lindquist E.A."/>
            <person name="Lipzen A."/>
            <person name="Lundell T."/>
            <person name="Morin E."/>
            <person name="Murat C."/>
            <person name="Sun H."/>
            <person name="Tunlid A."/>
            <person name="Henrissat B."/>
            <person name="Grigoriev I.V."/>
            <person name="Hibbett D.S."/>
            <person name="Martin F."/>
            <person name="Nordberg H.P."/>
            <person name="Cantor M.N."/>
            <person name="Hua S.X."/>
        </authorList>
    </citation>
    <scope>NUCLEOTIDE SEQUENCE [LARGE SCALE GENOMIC DNA]</scope>
    <source>
        <strain evidence="3 4">Zn</strain>
    </source>
</reference>
<dbReference type="FunCoup" id="A0A0C3H7H8">
    <property type="interactions" value="791"/>
</dbReference>
<dbReference type="OrthoDB" id="10027013at2759"/>
<dbReference type="HOGENOM" id="CLU_049344_1_0_1"/>
<evidence type="ECO:0000256" key="1">
    <source>
        <dbReference type="SAM" id="MobiDB-lite"/>
    </source>
</evidence>
<reference evidence="4" key="2">
    <citation type="submission" date="2015-01" db="EMBL/GenBank/DDBJ databases">
        <title>Evolutionary Origins and Diversification of the Mycorrhizal Mutualists.</title>
        <authorList>
            <consortium name="DOE Joint Genome Institute"/>
            <consortium name="Mycorrhizal Genomics Consortium"/>
            <person name="Kohler A."/>
            <person name="Kuo A."/>
            <person name="Nagy L.G."/>
            <person name="Floudas D."/>
            <person name="Copeland A."/>
            <person name="Barry K.W."/>
            <person name="Cichocki N."/>
            <person name="Veneault-Fourrey C."/>
            <person name="LaButti K."/>
            <person name="Lindquist E.A."/>
            <person name="Lipzen A."/>
            <person name="Lundell T."/>
            <person name="Morin E."/>
            <person name="Murat C."/>
            <person name="Riley R."/>
            <person name="Ohm R."/>
            <person name="Sun H."/>
            <person name="Tunlid A."/>
            <person name="Henrissat B."/>
            <person name="Grigoriev I.V."/>
            <person name="Hibbett D.S."/>
            <person name="Martin F."/>
        </authorList>
    </citation>
    <scope>NUCLEOTIDE SEQUENCE [LARGE SCALE GENOMIC DNA]</scope>
    <source>
        <strain evidence="4">Zn</strain>
    </source>
</reference>
<accession>A0A0C3H7H8</accession>
<dbReference type="Pfam" id="PF08241">
    <property type="entry name" value="Methyltransf_11"/>
    <property type="match status" value="1"/>
</dbReference>
<dbReference type="SUPFAM" id="SSF53335">
    <property type="entry name" value="S-adenosyl-L-methionine-dependent methyltransferases"/>
    <property type="match status" value="1"/>
</dbReference>
<name>A0A0C3H7H8_OIDMZ</name>
<feature type="domain" description="Methyltransferase type 11" evidence="2">
    <location>
        <begin position="60"/>
        <end position="156"/>
    </location>
</feature>
<dbReference type="STRING" id="913774.A0A0C3H7H8"/>
<gene>
    <name evidence="3" type="ORF">OIDMADRAFT_178179</name>
</gene>
<dbReference type="InParanoid" id="A0A0C3H7H8"/>
<dbReference type="InterPro" id="IPR051052">
    <property type="entry name" value="Diverse_substrate_MTase"/>
</dbReference>
<dbReference type="GO" id="GO:0008757">
    <property type="term" value="F:S-adenosylmethionine-dependent methyltransferase activity"/>
    <property type="evidence" value="ECO:0007669"/>
    <property type="project" value="InterPro"/>
</dbReference>
<dbReference type="PANTHER" id="PTHR44942">
    <property type="entry name" value="METHYLTRANSF_11 DOMAIN-CONTAINING PROTEIN"/>
    <property type="match status" value="1"/>
</dbReference>
<dbReference type="EMBL" id="KN832873">
    <property type="protein sequence ID" value="KIN04116.1"/>
    <property type="molecule type" value="Genomic_DNA"/>
</dbReference>
<dbReference type="CDD" id="cd02440">
    <property type="entry name" value="AdoMet_MTases"/>
    <property type="match status" value="1"/>
</dbReference>
<keyword evidence="4" id="KW-1185">Reference proteome</keyword>
<dbReference type="PANTHER" id="PTHR44942:SF10">
    <property type="entry name" value="METHYLTRANSFERASE TYPE 11 DOMAIN-CONTAINING PROTEIN"/>
    <property type="match status" value="1"/>
</dbReference>